<organism evidence="16 17">
    <name type="scientific">Magallana gigas</name>
    <name type="common">Pacific oyster</name>
    <name type="synonym">Crassostrea gigas</name>
    <dbReference type="NCBI Taxonomy" id="29159"/>
    <lineage>
        <taxon>Eukaryota</taxon>
        <taxon>Metazoa</taxon>
        <taxon>Spiralia</taxon>
        <taxon>Lophotrochozoa</taxon>
        <taxon>Mollusca</taxon>
        <taxon>Bivalvia</taxon>
        <taxon>Autobranchia</taxon>
        <taxon>Pteriomorphia</taxon>
        <taxon>Ostreida</taxon>
        <taxon>Ostreoidea</taxon>
        <taxon>Ostreidae</taxon>
        <taxon>Magallana</taxon>
    </lineage>
</organism>
<evidence type="ECO:0000256" key="9">
    <source>
        <dbReference type="ARBA" id="ARBA00022763"/>
    </source>
</evidence>
<comment type="catalytic activity">
    <reaction evidence="14">
        <text>DNA(n) + a 2'-deoxyribonucleoside 5'-triphosphate = DNA(n+1) + diphosphate</text>
        <dbReference type="Rhea" id="RHEA:22508"/>
        <dbReference type="Rhea" id="RHEA-COMP:17339"/>
        <dbReference type="Rhea" id="RHEA-COMP:17340"/>
        <dbReference type="ChEBI" id="CHEBI:33019"/>
        <dbReference type="ChEBI" id="CHEBI:61560"/>
        <dbReference type="ChEBI" id="CHEBI:173112"/>
        <dbReference type="EC" id="2.7.7.7"/>
    </reaction>
</comment>
<comment type="similarity">
    <text evidence="4">Belongs to the DNA polymerase type-Y family.</text>
</comment>
<evidence type="ECO:0000256" key="12">
    <source>
        <dbReference type="ARBA" id="ARBA00023242"/>
    </source>
</evidence>
<dbReference type="GO" id="GO:0003887">
    <property type="term" value="F:DNA-directed DNA polymerase activity"/>
    <property type="evidence" value="ECO:0007669"/>
    <property type="project" value="UniProtKB-EC"/>
</dbReference>
<evidence type="ECO:0000313" key="16">
    <source>
        <dbReference type="EnsemblMetazoa" id="G10558.1:cds"/>
    </source>
</evidence>
<dbReference type="FunFam" id="1.10.150.20:FF:000014">
    <property type="entry name" value="Polymerase (DNA directed), eta"/>
    <property type="match status" value="1"/>
</dbReference>
<dbReference type="GO" id="GO:0046872">
    <property type="term" value="F:metal ion binding"/>
    <property type="evidence" value="ECO:0007669"/>
    <property type="project" value="UniProtKB-KW"/>
</dbReference>
<keyword evidence="10" id="KW-0460">Magnesium</keyword>
<dbReference type="EnsemblMetazoa" id="G10558.1">
    <property type="protein sequence ID" value="G10558.1:cds"/>
    <property type="gene ID" value="G10558"/>
</dbReference>
<keyword evidence="7" id="KW-0548">Nucleotidyltransferase</keyword>
<dbReference type="InterPro" id="IPR001126">
    <property type="entry name" value="UmuC"/>
</dbReference>
<dbReference type="GO" id="GO:0035861">
    <property type="term" value="C:site of double-strand break"/>
    <property type="evidence" value="ECO:0007669"/>
    <property type="project" value="TreeGrafter"/>
</dbReference>
<keyword evidence="12" id="KW-0539">Nucleus</keyword>
<dbReference type="AlphaFoldDB" id="A0A8W8HQ26"/>
<evidence type="ECO:0000256" key="3">
    <source>
        <dbReference type="ARBA" id="ARBA00004123"/>
    </source>
</evidence>
<comment type="cofactor">
    <cofactor evidence="1">
        <name>Mn(2+)</name>
        <dbReference type="ChEBI" id="CHEBI:29035"/>
    </cofactor>
</comment>
<dbReference type="FunFam" id="3.30.70.270:FF:000022">
    <property type="entry name" value="DNA polymerase eta"/>
    <property type="match status" value="1"/>
</dbReference>
<dbReference type="InterPro" id="IPR043128">
    <property type="entry name" value="Rev_trsase/Diguanyl_cyclase"/>
</dbReference>
<dbReference type="Gene3D" id="1.10.150.20">
    <property type="entry name" value="5' to 3' exonuclease, C-terminal subdomain"/>
    <property type="match status" value="1"/>
</dbReference>
<evidence type="ECO:0000256" key="10">
    <source>
        <dbReference type="ARBA" id="ARBA00022842"/>
    </source>
</evidence>
<proteinExistence type="inferred from homology"/>
<dbReference type="FunFam" id="3.40.1170.60:FF:000003">
    <property type="entry name" value="DNA polymerase eta"/>
    <property type="match status" value="1"/>
</dbReference>
<comment type="subcellular location">
    <subcellularLocation>
        <location evidence="3">Nucleus</location>
    </subcellularLocation>
</comment>
<dbReference type="Pfam" id="PF00817">
    <property type="entry name" value="IMS"/>
    <property type="match status" value="1"/>
</dbReference>
<keyword evidence="17" id="KW-1185">Reference proteome</keyword>
<keyword evidence="6" id="KW-0808">Transferase</keyword>
<sequence>MERVVALVDMDCFYVQVEQRLKPETKGLPCAVVQYKKWRGGGIIAVGYEARAKGVTRNMMGDDAKAKCPNIHFFRVPEVRGKADLTKFREAGAEVIAVLSKFSDCVERASIDEAYIDLTEEVKKRMDTLDSDNVSPEQLPNTFIVGWGDNKDGSKRGQGVSDWIQLLPSNNSGDNADQKLLIGAVIAEEMRAAVYKETGFRCSAGIAHNKMLAKLACGIHKPNKQTILPHSSVQQLFDGLPLTKIRNLGGKLGHSVMEQLAIENMGELCQFELHTLQQKFGEKTGSWLYEICRGIEHEPVSARQ</sequence>
<dbReference type="Gene3D" id="3.30.70.270">
    <property type="match status" value="1"/>
</dbReference>
<evidence type="ECO:0000313" key="17">
    <source>
        <dbReference type="Proteomes" id="UP000005408"/>
    </source>
</evidence>
<dbReference type="GO" id="GO:0042276">
    <property type="term" value="P:error-prone translesion synthesis"/>
    <property type="evidence" value="ECO:0007669"/>
    <property type="project" value="TreeGrafter"/>
</dbReference>
<dbReference type="GO" id="GO:0009411">
    <property type="term" value="P:response to UV"/>
    <property type="evidence" value="ECO:0007669"/>
    <property type="project" value="UniProtKB-ARBA"/>
</dbReference>
<evidence type="ECO:0000256" key="11">
    <source>
        <dbReference type="ARBA" id="ARBA00023204"/>
    </source>
</evidence>
<dbReference type="PANTHER" id="PTHR45873">
    <property type="entry name" value="DNA POLYMERASE ETA"/>
    <property type="match status" value="1"/>
</dbReference>
<dbReference type="PANTHER" id="PTHR45873:SF1">
    <property type="entry name" value="DNA POLYMERASE ETA"/>
    <property type="match status" value="1"/>
</dbReference>
<keyword evidence="9" id="KW-0227">DNA damage</keyword>
<evidence type="ECO:0000256" key="7">
    <source>
        <dbReference type="ARBA" id="ARBA00022695"/>
    </source>
</evidence>
<dbReference type="SUPFAM" id="SSF56672">
    <property type="entry name" value="DNA/RNA polymerases"/>
    <property type="match status" value="1"/>
</dbReference>
<evidence type="ECO:0000259" key="15">
    <source>
        <dbReference type="PROSITE" id="PS50173"/>
    </source>
</evidence>
<evidence type="ECO:0000256" key="2">
    <source>
        <dbReference type="ARBA" id="ARBA00001946"/>
    </source>
</evidence>
<dbReference type="Gene3D" id="3.40.1170.60">
    <property type="match status" value="1"/>
</dbReference>
<feature type="domain" description="UmuC" evidence="15">
    <location>
        <begin position="5"/>
        <end position="249"/>
    </location>
</feature>
<comment type="cofactor">
    <cofactor evidence="2">
        <name>Mg(2+)</name>
        <dbReference type="ChEBI" id="CHEBI:18420"/>
    </cofactor>
</comment>
<dbReference type="InterPro" id="IPR052230">
    <property type="entry name" value="DNA_polymerase_eta"/>
</dbReference>
<accession>A0A8W8HQ26</accession>
<dbReference type="EC" id="2.7.7.7" evidence="5"/>
<evidence type="ECO:0000256" key="13">
    <source>
        <dbReference type="ARBA" id="ARBA00044975"/>
    </source>
</evidence>
<evidence type="ECO:0000256" key="1">
    <source>
        <dbReference type="ARBA" id="ARBA00001936"/>
    </source>
</evidence>
<dbReference type="InterPro" id="IPR043502">
    <property type="entry name" value="DNA/RNA_pol_sf"/>
</dbReference>
<evidence type="ECO:0000256" key="4">
    <source>
        <dbReference type="ARBA" id="ARBA00010945"/>
    </source>
</evidence>
<evidence type="ECO:0000256" key="8">
    <source>
        <dbReference type="ARBA" id="ARBA00022723"/>
    </source>
</evidence>
<keyword evidence="11" id="KW-0234">DNA repair</keyword>
<dbReference type="Proteomes" id="UP000005408">
    <property type="component" value="Unassembled WGS sequence"/>
</dbReference>
<dbReference type="GO" id="GO:0005634">
    <property type="term" value="C:nucleus"/>
    <property type="evidence" value="ECO:0007669"/>
    <property type="project" value="UniProtKB-SubCell"/>
</dbReference>
<name>A0A8W8HQ26_MAGGI</name>
<evidence type="ECO:0000256" key="6">
    <source>
        <dbReference type="ARBA" id="ARBA00022679"/>
    </source>
</evidence>
<dbReference type="GO" id="GO:0006281">
    <property type="term" value="P:DNA repair"/>
    <property type="evidence" value="ECO:0007669"/>
    <property type="project" value="UniProtKB-KW"/>
</dbReference>
<keyword evidence="8" id="KW-0479">Metal-binding</keyword>
<evidence type="ECO:0000256" key="5">
    <source>
        <dbReference type="ARBA" id="ARBA00012417"/>
    </source>
</evidence>
<protein>
    <recommendedName>
        <fullName evidence="13">DNA polymerase eta</fullName>
        <ecNumber evidence="5">2.7.7.7</ecNumber>
    </recommendedName>
</protein>
<dbReference type="Pfam" id="PF21704">
    <property type="entry name" value="POLH-Rev1_HhH"/>
    <property type="match status" value="1"/>
</dbReference>
<evidence type="ECO:0000256" key="14">
    <source>
        <dbReference type="ARBA" id="ARBA00049244"/>
    </source>
</evidence>
<dbReference type="GO" id="GO:0005657">
    <property type="term" value="C:replication fork"/>
    <property type="evidence" value="ECO:0007669"/>
    <property type="project" value="TreeGrafter"/>
</dbReference>
<dbReference type="PROSITE" id="PS50173">
    <property type="entry name" value="UMUC"/>
    <property type="match status" value="1"/>
</dbReference>
<reference evidence="16" key="1">
    <citation type="submission" date="2022-08" db="UniProtKB">
        <authorList>
            <consortium name="EnsemblMetazoa"/>
        </authorList>
    </citation>
    <scope>IDENTIFICATION</scope>
    <source>
        <strain evidence="16">05x7-T-G4-1.051#20</strain>
    </source>
</reference>